<dbReference type="EMBL" id="CAKASE010000066">
    <property type="protein sequence ID" value="CAG9570812.1"/>
    <property type="molecule type" value="Genomic_DNA"/>
</dbReference>
<dbReference type="Proteomes" id="UP000789524">
    <property type="component" value="Unassembled WGS sequence"/>
</dbReference>
<keyword evidence="6 9" id="KW-1133">Transmembrane helix</keyword>
<dbReference type="PANTHER" id="PTHR48416">
    <property type="entry name" value="CYTOCHROME C OXIDASE SUBUNIT 6C"/>
    <property type="match status" value="1"/>
</dbReference>
<dbReference type="SUPFAM" id="SSF81415">
    <property type="entry name" value="Mitochondrial cytochrome c oxidase subunit VIc"/>
    <property type="match status" value="1"/>
</dbReference>
<name>A0A8J2QSW1_9NEOP</name>
<keyword evidence="4 9" id="KW-0812">Transmembrane</keyword>
<keyword evidence="5" id="KW-0999">Mitochondrion inner membrane</keyword>
<evidence type="ECO:0000256" key="8">
    <source>
        <dbReference type="ARBA" id="ARBA00023136"/>
    </source>
</evidence>
<gene>
    <name evidence="10" type="ORF">DCHRY22_LOCUS9479</name>
</gene>
<accession>A0A8J2QSW1</accession>
<dbReference type="Gene3D" id="4.10.93.10">
    <property type="entry name" value="Mitochondrial cytochrome c oxidase subunit VIc/VIIs"/>
    <property type="match status" value="1"/>
</dbReference>
<keyword evidence="7" id="KW-0496">Mitochondrion</keyword>
<sequence length="106" mass="12069">MSCPAPTPDPCQQICPPQPPLPPCLVKPIMRRLHLNQTKRILAQALTLSCIAGACVYFFIGAPRRHKYKEYYARAELEDYGDEMARKGLFQAVPKESLKDNQHMKK</sequence>
<dbReference type="OrthoDB" id="10051322at2759"/>
<comment type="similarity">
    <text evidence="3">Belongs to the cytochrome c oxidase subunit 6c family.</text>
</comment>
<feature type="transmembrane region" description="Helical" evidence="9">
    <location>
        <begin position="41"/>
        <end position="60"/>
    </location>
</feature>
<proteinExistence type="inferred from homology"/>
<evidence type="ECO:0000256" key="9">
    <source>
        <dbReference type="SAM" id="Phobius"/>
    </source>
</evidence>
<dbReference type="InterPro" id="IPR037169">
    <property type="entry name" value="Cytochrome_c_oxidase_VIc_sf"/>
</dbReference>
<evidence type="ECO:0000256" key="3">
    <source>
        <dbReference type="ARBA" id="ARBA00007204"/>
    </source>
</evidence>
<evidence type="ECO:0000256" key="5">
    <source>
        <dbReference type="ARBA" id="ARBA00022792"/>
    </source>
</evidence>
<keyword evidence="8 9" id="KW-0472">Membrane</keyword>
<keyword evidence="11" id="KW-1185">Reference proteome</keyword>
<comment type="subcellular location">
    <subcellularLocation>
        <location evidence="1">Mitochondrion inner membrane</location>
        <topology evidence="1">Single-pass membrane protein</topology>
    </subcellularLocation>
</comment>
<evidence type="ECO:0000313" key="10">
    <source>
        <dbReference type="EMBL" id="CAG9570812.1"/>
    </source>
</evidence>
<dbReference type="InterPro" id="IPR051389">
    <property type="entry name" value="Cytochrome_c_oxidase_VIc"/>
</dbReference>
<evidence type="ECO:0000256" key="2">
    <source>
        <dbReference type="ARBA" id="ARBA00004673"/>
    </source>
</evidence>
<evidence type="ECO:0000256" key="6">
    <source>
        <dbReference type="ARBA" id="ARBA00022989"/>
    </source>
</evidence>
<comment type="pathway">
    <text evidence="2">Energy metabolism; oxidative phosphorylation.</text>
</comment>
<dbReference type="Pfam" id="PF02937">
    <property type="entry name" value="COX6C"/>
    <property type="match status" value="1"/>
</dbReference>
<evidence type="ECO:0000313" key="11">
    <source>
        <dbReference type="Proteomes" id="UP000789524"/>
    </source>
</evidence>
<dbReference type="InterPro" id="IPR034884">
    <property type="entry name" value="Cytochrome_c_oxidase_VIc/VIIs"/>
</dbReference>
<comment type="caution">
    <text evidence="10">The sequence shown here is derived from an EMBL/GenBank/DDBJ whole genome shotgun (WGS) entry which is preliminary data.</text>
</comment>
<protein>
    <submittedName>
        <fullName evidence="10">(African queen) hypothetical protein</fullName>
    </submittedName>
</protein>
<evidence type="ECO:0000256" key="7">
    <source>
        <dbReference type="ARBA" id="ARBA00023128"/>
    </source>
</evidence>
<reference evidence="10" key="1">
    <citation type="submission" date="2021-09" db="EMBL/GenBank/DDBJ databases">
        <authorList>
            <person name="Martin H S."/>
        </authorList>
    </citation>
    <scope>NUCLEOTIDE SEQUENCE</scope>
</reference>
<organism evidence="10 11">
    <name type="scientific">Danaus chrysippus</name>
    <name type="common">African queen</name>
    <dbReference type="NCBI Taxonomy" id="151541"/>
    <lineage>
        <taxon>Eukaryota</taxon>
        <taxon>Metazoa</taxon>
        <taxon>Ecdysozoa</taxon>
        <taxon>Arthropoda</taxon>
        <taxon>Hexapoda</taxon>
        <taxon>Insecta</taxon>
        <taxon>Pterygota</taxon>
        <taxon>Neoptera</taxon>
        <taxon>Endopterygota</taxon>
        <taxon>Lepidoptera</taxon>
        <taxon>Glossata</taxon>
        <taxon>Ditrysia</taxon>
        <taxon>Papilionoidea</taxon>
        <taxon>Nymphalidae</taxon>
        <taxon>Danainae</taxon>
        <taxon>Danaini</taxon>
        <taxon>Danaina</taxon>
        <taxon>Danaus</taxon>
        <taxon>Anosia</taxon>
    </lineage>
</organism>
<dbReference type="AlphaFoldDB" id="A0A8J2QSW1"/>
<dbReference type="GO" id="GO:0005743">
    <property type="term" value="C:mitochondrial inner membrane"/>
    <property type="evidence" value="ECO:0007669"/>
    <property type="project" value="UniProtKB-SubCell"/>
</dbReference>
<evidence type="ECO:0000256" key="1">
    <source>
        <dbReference type="ARBA" id="ARBA00004434"/>
    </source>
</evidence>
<dbReference type="PANTHER" id="PTHR48416:SF1">
    <property type="entry name" value="CYTOCHROME C OXIDASE SUBUNIT 6C"/>
    <property type="match status" value="1"/>
</dbReference>
<evidence type="ECO:0000256" key="4">
    <source>
        <dbReference type="ARBA" id="ARBA00022692"/>
    </source>
</evidence>